<feature type="region of interest" description="Disordered" evidence="2">
    <location>
        <begin position="437"/>
        <end position="470"/>
    </location>
</feature>
<dbReference type="SUPFAM" id="SSF48350">
    <property type="entry name" value="GTPase activation domain, GAP"/>
    <property type="match status" value="1"/>
</dbReference>
<feature type="compositionally biased region" description="Basic and acidic residues" evidence="2">
    <location>
        <begin position="535"/>
        <end position="544"/>
    </location>
</feature>
<dbReference type="EMBL" id="HE576759">
    <property type="protein sequence ID" value="CCC71534.1"/>
    <property type="molecule type" value="Genomic_DNA"/>
</dbReference>
<dbReference type="Pfam" id="PF00620">
    <property type="entry name" value="RhoGAP"/>
    <property type="match status" value="2"/>
</dbReference>
<accession>G0VJ55</accession>
<keyword evidence="1" id="KW-0343">GTPase activation</keyword>
<dbReference type="GO" id="GO:0060237">
    <property type="term" value="P:regulation of fungal-type cell wall organization"/>
    <property type="evidence" value="ECO:0007669"/>
    <property type="project" value="TreeGrafter"/>
</dbReference>
<reference evidence="4 5" key="1">
    <citation type="journal article" date="2011" name="Proc. Natl. Acad. Sci. U.S.A.">
        <title>Evolutionary erosion of yeast sex chromosomes by mating-type switching accidents.</title>
        <authorList>
            <person name="Gordon J.L."/>
            <person name="Armisen D."/>
            <person name="Proux-Wera E."/>
            <person name="Oheigeartaigh S.S."/>
            <person name="Byrne K.P."/>
            <person name="Wolfe K.H."/>
        </authorList>
    </citation>
    <scope>NUCLEOTIDE SEQUENCE [LARGE SCALE GENOMIC DNA]</scope>
    <source>
        <strain evidence="5">ATCC 76901 / BCRC 22586 / CBS 4309 / NBRC 1992 / NRRL Y-12630</strain>
    </source>
</reference>
<dbReference type="InterPro" id="IPR008936">
    <property type="entry name" value="Rho_GTPase_activation_prot"/>
</dbReference>
<dbReference type="GO" id="GO:0005096">
    <property type="term" value="F:GTPase activator activity"/>
    <property type="evidence" value="ECO:0007669"/>
    <property type="project" value="UniProtKB-KW"/>
</dbReference>
<protein>
    <recommendedName>
        <fullName evidence="3">Rho-GAP domain-containing protein</fullName>
    </recommendedName>
</protein>
<dbReference type="AlphaFoldDB" id="G0VJ55"/>
<dbReference type="eggNOG" id="KOG2710">
    <property type="taxonomic scope" value="Eukaryota"/>
</dbReference>
<dbReference type="Gene3D" id="1.10.555.10">
    <property type="entry name" value="Rho GTPase activation protein"/>
    <property type="match status" value="1"/>
</dbReference>
<feature type="compositionally biased region" description="Low complexity" evidence="2">
    <location>
        <begin position="456"/>
        <end position="468"/>
    </location>
</feature>
<dbReference type="RefSeq" id="XP_003677881.1">
    <property type="nucleotide sequence ID" value="XM_003677833.1"/>
</dbReference>
<gene>
    <name evidence="4" type="primary">NCAS0H02240</name>
    <name evidence="4" type="ordered locus">NCAS_0H02240</name>
</gene>
<organism evidence="4 5">
    <name type="scientific">Naumovozyma castellii</name>
    <name type="common">Yeast</name>
    <name type="synonym">Saccharomyces castellii</name>
    <dbReference type="NCBI Taxonomy" id="27288"/>
    <lineage>
        <taxon>Eukaryota</taxon>
        <taxon>Fungi</taxon>
        <taxon>Dikarya</taxon>
        <taxon>Ascomycota</taxon>
        <taxon>Saccharomycotina</taxon>
        <taxon>Saccharomycetes</taxon>
        <taxon>Saccharomycetales</taxon>
        <taxon>Saccharomycetaceae</taxon>
        <taxon>Naumovozyma</taxon>
    </lineage>
</organism>
<keyword evidence="5" id="KW-1185">Reference proteome</keyword>
<reference key="2">
    <citation type="submission" date="2011-08" db="EMBL/GenBank/DDBJ databases">
        <title>Genome sequence of Naumovozyma castellii.</title>
        <authorList>
            <person name="Gordon J.L."/>
            <person name="Armisen D."/>
            <person name="Proux-Wera E."/>
            <person name="OhEigeartaigh S.S."/>
            <person name="Byrne K.P."/>
            <person name="Wolfe K.H."/>
        </authorList>
    </citation>
    <scope>NUCLEOTIDE SEQUENCE</scope>
    <source>
        <strain>Type strain:CBS 4309</strain>
    </source>
</reference>
<dbReference type="InParanoid" id="G0VJ55"/>
<evidence type="ECO:0000313" key="5">
    <source>
        <dbReference type="Proteomes" id="UP000001640"/>
    </source>
</evidence>
<feature type="domain" description="Rho-GAP" evidence="3">
    <location>
        <begin position="140"/>
        <end position="394"/>
    </location>
</feature>
<dbReference type="KEGG" id="ncs:NCAS_0H02240"/>
<dbReference type="PANTHER" id="PTHR15228:SF25">
    <property type="entry name" value="F-BAR DOMAIN-CONTAINING PROTEIN"/>
    <property type="match status" value="1"/>
</dbReference>
<evidence type="ECO:0000256" key="2">
    <source>
        <dbReference type="SAM" id="MobiDB-lite"/>
    </source>
</evidence>
<evidence type="ECO:0000259" key="3">
    <source>
        <dbReference type="PROSITE" id="PS50238"/>
    </source>
</evidence>
<name>G0VJ55_NAUCA</name>
<dbReference type="PANTHER" id="PTHR15228">
    <property type="entry name" value="SPERMATHECAL PHYSIOLOGY VARIANT"/>
    <property type="match status" value="1"/>
</dbReference>
<feature type="compositionally biased region" description="Acidic residues" evidence="2">
    <location>
        <begin position="490"/>
        <end position="506"/>
    </location>
</feature>
<dbReference type="HOGENOM" id="CLU_484914_0_0_1"/>
<dbReference type="InterPro" id="IPR000198">
    <property type="entry name" value="RhoGAP_dom"/>
</dbReference>
<dbReference type="GeneID" id="96905211"/>
<dbReference type="STRING" id="1064592.G0VJ55"/>
<evidence type="ECO:0000313" key="4">
    <source>
        <dbReference type="EMBL" id="CCC71534.1"/>
    </source>
</evidence>
<dbReference type="Proteomes" id="UP000001640">
    <property type="component" value="Chromosome 8"/>
</dbReference>
<dbReference type="GO" id="GO:0005938">
    <property type="term" value="C:cell cortex"/>
    <property type="evidence" value="ECO:0007669"/>
    <property type="project" value="TreeGrafter"/>
</dbReference>
<sequence length="562" mass="62846">MDMTAREDTYTHTYMDGRIHGGPAAHTVYIYKSTNADHTTMSRPIPIRCKTTSNMASAAVIDMENTSNEANGSGSSFQMLGSPNRAHVRDVLATSPAPSSQFKSFRDNFINTQNVFTGDIFGVPLDKSLQHAHAKVVVQTDLLKLGDIPVVVAKCGAYLKAHGLKTNGIFRKAGNNKRVKELQAIFSTPPEYGFEFSDWDNYTIHDVATLLRRYLNNLTEPLISLNLYDAFRKPLKSRPRVLRFLDKQHQLQDGTTTNAELSSIVPSSLSLSLLEKGDIADDDIDMETDEEDRHSMKKIRYKKRVARDIRESLDEYQELFGLLSENSRNLTIYLLDLLSLFARSSELNLMNARNLSAIFQPCLLSHPEHDMEPKEYELSRQVIEFLIVYSFKLLPELLKVKRTTPLSPTHDSTHNKGFLSPITSPVGFGHSLMKIHGSSKNSSSNKVHIVEKKSPSKSMDSSISSTSKKSGKLFPWLHKSAVLSDSIITEGEDDSDLSPRLEEDDPLATHTRSPPHAIAADAKLLSPTKIHKTHSNTDDAEGKRRGSWFAKFRRGSNSSNSK</sequence>
<dbReference type="InterPro" id="IPR051025">
    <property type="entry name" value="RhoGAP"/>
</dbReference>
<dbReference type="OrthoDB" id="3196451at2759"/>
<evidence type="ECO:0000256" key="1">
    <source>
        <dbReference type="ARBA" id="ARBA00022468"/>
    </source>
</evidence>
<dbReference type="SMART" id="SM00324">
    <property type="entry name" value="RhoGAP"/>
    <property type="match status" value="1"/>
</dbReference>
<dbReference type="PROSITE" id="PS50238">
    <property type="entry name" value="RHOGAP"/>
    <property type="match status" value="1"/>
</dbReference>
<dbReference type="GO" id="GO:0007165">
    <property type="term" value="P:signal transduction"/>
    <property type="evidence" value="ECO:0007669"/>
    <property type="project" value="InterPro"/>
</dbReference>
<proteinExistence type="predicted"/>
<feature type="region of interest" description="Disordered" evidence="2">
    <location>
        <begin position="490"/>
        <end position="562"/>
    </location>
</feature>